<accession>A0A0W1RDH5</accession>
<gene>
    <name evidence="1" type="ORF">AUR64_04325</name>
</gene>
<dbReference type="Proteomes" id="UP000054387">
    <property type="component" value="Unassembled WGS sequence"/>
</dbReference>
<dbReference type="AlphaFoldDB" id="A0A0W1RDH5"/>
<evidence type="ECO:0000313" key="1">
    <source>
        <dbReference type="EMBL" id="KTG11485.1"/>
    </source>
</evidence>
<comment type="caution">
    <text evidence="1">The sequence shown here is derived from an EMBL/GenBank/DDBJ whole genome shotgun (WGS) entry which is preliminary data.</text>
</comment>
<name>A0A0W1RDH5_9EURY</name>
<keyword evidence="2" id="KW-1185">Reference proteome</keyword>
<proteinExistence type="predicted"/>
<reference evidence="1 2" key="1">
    <citation type="submission" date="2015-12" db="EMBL/GenBank/DDBJ databases">
        <title>Haloprofundus marisrubri gen. nov., sp. nov., an extremely halophilic archaeon isolated from the Discovery deep brine-seawater interface in the Red Sea.</title>
        <authorList>
            <person name="Zhang G."/>
            <person name="Stingl U."/>
            <person name="Rashid M."/>
        </authorList>
    </citation>
    <scope>NUCLEOTIDE SEQUENCE [LARGE SCALE GENOMIC DNA]</scope>
    <source>
        <strain evidence="1 2">SB9</strain>
    </source>
</reference>
<sequence>MFDTMYGVFDGDCDGEVVSPIVAVTRPVFPIVRSFHEEIAVDAYDVRRSECVEAWLGEFLNNVEEGVQGIAAFGRSELTQGQYNTAFHAANNTQ</sequence>
<organism evidence="1 2">
    <name type="scientific">Haloprofundus marisrubri</name>
    <dbReference type="NCBI Taxonomy" id="1514971"/>
    <lineage>
        <taxon>Archaea</taxon>
        <taxon>Methanobacteriati</taxon>
        <taxon>Methanobacteriota</taxon>
        <taxon>Stenosarchaea group</taxon>
        <taxon>Halobacteria</taxon>
        <taxon>Halobacteriales</taxon>
        <taxon>Haloferacaceae</taxon>
        <taxon>Haloprofundus</taxon>
    </lineage>
</organism>
<dbReference type="EMBL" id="LOPU01000004">
    <property type="protein sequence ID" value="KTG11485.1"/>
    <property type="molecule type" value="Genomic_DNA"/>
</dbReference>
<evidence type="ECO:0000313" key="2">
    <source>
        <dbReference type="Proteomes" id="UP000054387"/>
    </source>
</evidence>
<protein>
    <submittedName>
        <fullName evidence="1">Uncharacterized protein</fullName>
    </submittedName>
</protein>